<dbReference type="GeneID" id="106819887"/>
<sequence length="95" mass="10775">MRNLTRLHAAGCCPPLYARFNNGLCYGYAVGTCPSVDDIATDPIYRYRRHVPNIETLRTEVEVLEHHLVDLDSPVVFCHNDLVLNNIVYNKTEGT</sequence>
<organism evidence="6 7">
    <name type="scientific">Priapulus caudatus</name>
    <name type="common">Priapulid worm</name>
    <dbReference type="NCBI Taxonomy" id="37621"/>
    <lineage>
        <taxon>Eukaryota</taxon>
        <taxon>Metazoa</taxon>
        <taxon>Ecdysozoa</taxon>
        <taxon>Scalidophora</taxon>
        <taxon>Priapulida</taxon>
        <taxon>Priapulimorpha</taxon>
        <taxon>Priapulimorphida</taxon>
        <taxon>Priapulidae</taxon>
        <taxon>Priapulus</taxon>
    </lineage>
</organism>
<evidence type="ECO:0000313" key="6">
    <source>
        <dbReference type="Proteomes" id="UP000695022"/>
    </source>
</evidence>
<feature type="non-terminal residue" evidence="7">
    <location>
        <position position="95"/>
    </location>
</feature>
<gene>
    <name evidence="7" type="primary">LOC106819887</name>
</gene>
<dbReference type="Proteomes" id="UP000695022">
    <property type="component" value="Unplaced"/>
</dbReference>
<dbReference type="PANTHER" id="PTHR22603:SF66">
    <property type="entry name" value="ETHANOLAMINE KINASE"/>
    <property type="match status" value="1"/>
</dbReference>
<keyword evidence="6" id="KW-1185">Reference proteome</keyword>
<evidence type="ECO:0000256" key="3">
    <source>
        <dbReference type="ARBA" id="ARBA00037883"/>
    </source>
</evidence>
<keyword evidence="1" id="KW-0444">Lipid biosynthesis</keyword>
<evidence type="ECO:0000313" key="7">
    <source>
        <dbReference type="RefSeq" id="XP_014679949.1"/>
    </source>
</evidence>
<keyword evidence="1" id="KW-0594">Phospholipid biosynthesis</keyword>
<proteinExistence type="inferred from homology"/>
<dbReference type="InterPro" id="IPR011009">
    <property type="entry name" value="Kinase-like_dom_sf"/>
</dbReference>
<dbReference type="Gene3D" id="3.90.1200.10">
    <property type="match status" value="1"/>
</dbReference>
<dbReference type="SUPFAM" id="SSF56112">
    <property type="entry name" value="Protein kinase-like (PK-like)"/>
    <property type="match status" value="1"/>
</dbReference>
<dbReference type="RefSeq" id="XP_014679949.1">
    <property type="nucleotide sequence ID" value="XM_014824463.1"/>
</dbReference>
<comment type="similarity">
    <text evidence="4">Belongs to the choline/ethanolamine kinase family.</text>
</comment>
<name>A0ABM1F678_PRICU</name>
<dbReference type="Pfam" id="PF01633">
    <property type="entry name" value="Choline_kinase"/>
    <property type="match status" value="1"/>
</dbReference>
<evidence type="ECO:0000256" key="2">
    <source>
        <dbReference type="ARBA" id="ARBA00023264"/>
    </source>
</evidence>
<reference evidence="7" key="1">
    <citation type="submission" date="2025-08" db="UniProtKB">
        <authorList>
            <consortium name="RefSeq"/>
        </authorList>
    </citation>
    <scope>IDENTIFICATION</scope>
</reference>
<evidence type="ECO:0000256" key="5">
    <source>
        <dbReference type="ARBA" id="ARBA00038874"/>
    </source>
</evidence>
<accession>A0ABM1F678</accession>
<keyword evidence="1" id="KW-0443">Lipid metabolism</keyword>
<protein>
    <recommendedName>
        <fullName evidence="5">ethanolamine kinase</fullName>
        <ecNumber evidence="5">2.7.1.82</ecNumber>
    </recommendedName>
</protein>
<dbReference type="PANTHER" id="PTHR22603">
    <property type="entry name" value="CHOLINE/ETHANOALAMINE KINASE"/>
    <property type="match status" value="1"/>
</dbReference>
<comment type="pathway">
    <text evidence="3">Phospholipid metabolism; phosphatidylethanolamine biosynthesis; phosphatidylethanolamine from ethanolamine: step 1/3.</text>
</comment>
<evidence type="ECO:0000256" key="4">
    <source>
        <dbReference type="ARBA" id="ARBA00038211"/>
    </source>
</evidence>
<evidence type="ECO:0000256" key="1">
    <source>
        <dbReference type="ARBA" id="ARBA00023209"/>
    </source>
</evidence>
<dbReference type="EC" id="2.7.1.82" evidence="5"/>
<keyword evidence="2" id="KW-1208">Phospholipid metabolism</keyword>